<comment type="similarity">
    <text evidence="2 10">Belongs to the glycosyl hydrolase 38 family.</text>
</comment>
<dbReference type="Pfam" id="PF09261">
    <property type="entry name" value="Alpha-mann_mid"/>
    <property type="match status" value="1"/>
</dbReference>
<dbReference type="InterPro" id="IPR000602">
    <property type="entry name" value="Glyco_hydro_38_N"/>
</dbReference>
<accession>A0ABR2Q6I1</accession>
<dbReference type="Gene3D" id="3.20.110.10">
    <property type="entry name" value="Glycoside hydrolase 38, N terminal domain"/>
    <property type="match status" value="1"/>
</dbReference>
<dbReference type="InterPro" id="IPR028995">
    <property type="entry name" value="Glyco_hydro_57/38_cen_sf"/>
</dbReference>
<dbReference type="InterPro" id="IPR037094">
    <property type="entry name" value="Glyco_hydro_38_cen_sf"/>
</dbReference>
<evidence type="ECO:0000256" key="2">
    <source>
        <dbReference type="ARBA" id="ARBA00009792"/>
    </source>
</evidence>
<evidence type="ECO:0000256" key="10">
    <source>
        <dbReference type="RuleBase" id="RU361199"/>
    </source>
</evidence>
<dbReference type="InterPro" id="IPR013780">
    <property type="entry name" value="Glyco_hydro_b"/>
</dbReference>
<keyword evidence="4 10" id="KW-0479">Metal-binding</keyword>
<dbReference type="InterPro" id="IPR027291">
    <property type="entry name" value="Glyco_hydro_38_N_sf"/>
</dbReference>
<dbReference type="SUPFAM" id="SSF74650">
    <property type="entry name" value="Galactose mutarotase-like"/>
    <property type="match status" value="1"/>
</dbReference>
<keyword evidence="6 10" id="KW-0862">Zinc</keyword>
<dbReference type="PANTHER" id="PTHR11607">
    <property type="entry name" value="ALPHA-MANNOSIDASE"/>
    <property type="match status" value="1"/>
</dbReference>
<sequence>MKARKLVPVWRSNQASGVPLTHTTLINQEAEAEAKGKSNMNVEPLKTRGASHFHLARDVAVAKFEMFMFLPKKKKGKQRIFKQKNSVVLLGEDDEGKTEKLEALLAAVNNNDTSHIVHVPAGLDALSMYLLVEGVYAKYDTGAGIVPGKLNVHLVPHSHDDVGWLKTIDQYYVGSNNSIQGACVQNVLDSVVDALRRDPSRKFVFAEMAFFQRWWREQSQEIQEQVKKLVDAGQLEFVNGGWCMHDEAATHYIDMIDQTTLGHRTIKEQFNAVPRAGWQIDPFGHSAVQGYLLGAEVGFDSMHFARIDYQDRAQRKSDKSLEVIWRGSNTFGSSSQIFANAFPVHYSPPTGFHFEVTDDSVPVQDNPLLFDYNVEQRVNDFINAAMIQANVTRTNHIMWTMGDDFQYQFAETWFRQMDKFIHYVNKDGRVNALYSTPSLYTDAKNAANEPWPIKTDDYFPYADSTNAYWTGYFTSRPGFKRFVRTLSGYYLAARQLEFLVGKKSSGPNTFSLGDALGIAQHHDAVSGTAKQHTTDDYSKRLAIGVTESEAVVSSALSCLTKKKFADKCEESGNTFSQCQLVNISYCPPTEKDIPQGKNLVVVAYNPLGWTRTEIVRIPVNDANLVVQDSSGKNIDAQYTALDNVTKHVREFYTEAYLGQASGTAPKYWLHFQVSIPPLGWNTFFISKGVGKGQAKPGILSAMPQEGEIEVGKGNLKMSFSTSSGQLQRMYNSRTGVDLPVQQSYLWYGSSTGGFDPQASGAYIFRPTGKPPTVVSRSVPLTVTRGPLVDEVHQQFNEWIYQVTRLYKDKEHAEIEFTVRDFREDWNLTVTQPVAGNYYPINLGIYTADKISELSVLVDRATGGSSIKDGQIELMLHRRTLLDDSRGVGEPLDETVCAGNNCEGLSIRGNYYVSINRIGEGARWRRTTGQEVYSPLLLAFTHEKTETWKLSHLTKATAMYPGYTLPLNVAVITLQELDVGTTLLRLAHLYQEGEDSTYSKLAKVELKKMFNGRKIKEVEEMSLTTNQVKSEMKKLSWKVEGDNGEQPSPVRGGPLDTSTLVVELGPMEIRTFLLKFQ</sequence>
<dbReference type="Pfam" id="PF07748">
    <property type="entry name" value="Glyco_hydro_38C"/>
    <property type="match status" value="2"/>
</dbReference>
<feature type="domain" description="Glycoside hydrolase family 38 central" evidence="11">
    <location>
        <begin position="467"/>
        <end position="541"/>
    </location>
</feature>
<keyword evidence="13" id="KW-1185">Reference proteome</keyword>
<evidence type="ECO:0000313" key="12">
    <source>
        <dbReference type="EMBL" id="KAK8996290.1"/>
    </source>
</evidence>
<reference evidence="12 13" key="1">
    <citation type="journal article" date="2024" name="G3 (Bethesda)">
        <title>Genome assembly of Hibiscus sabdariffa L. provides insights into metabolisms of medicinal natural products.</title>
        <authorList>
            <person name="Kim T."/>
        </authorList>
    </citation>
    <scope>NUCLEOTIDE SEQUENCE [LARGE SCALE GENOMIC DNA]</scope>
    <source>
        <strain evidence="12">TK-2024</strain>
        <tissue evidence="12">Old leaves</tissue>
    </source>
</reference>
<dbReference type="Gene3D" id="2.60.40.1360">
    <property type="match status" value="1"/>
</dbReference>
<dbReference type="InterPro" id="IPR050843">
    <property type="entry name" value="Glycosyl_Hydrlase_38"/>
</dbReference>
<dbReference type="EMBL" id="JBBPBN010000045">
    <property type="protein sequence ID" value="KAK8996290.1"/>
    <property type="molecule type" value="Genomic_DNA"/>
</dbReference>
<comment type="catalytic activity">
    <reaction evidence="1">
        <text>Hydrolysis of terminal, non-reducing alpha-D-mannose residues in alpha-D-mannosides.</text>
        <dbReference type="EC" id="3.2.1.24"/>
    </reaction>
</comment>
<keyword evidence="8" id="KW-0325">Glycoprotein</keyword>
<keyword evidence="7" id="KW-1015">Disulfide bond</keyword>
<dbReference type="CDD" id="cd10810">
    <property type="entry name" value="GH38N_AMII_LAM_like"/>
    <property type="match status" value="1"/>
</dbReference>
<evidence type="ECO:0000256" key="7">
    <source>
        <dbReference type="ARBA" id="ARBA00023157"/>
    </source>
</evidence>
<dbReference type="EC" id="3.2.1.-" evidence="10"/>
<dbReference type="InterPro" id="IPR011013">
    <property type="entry name" value="Gal_mutarotase_sf_dom"/>
</dbReference>
<evidence type="ECO:0000256" key="4">
    <source>
        <dbReference type="ARBA" id="ARBA00022723"/>
    </source>
</evidence>
<proteinExistence type="inferred from homology"/>
<dbReference type="InterPro" id="IPR041147">
    <property type="entry name" value="GH38_C"/>
</dbReference>
<dbReference type="Gene3D" id="2.70.98.30">
    <property type="entry name" value="Golgi alpha-mannosidase II, domain 4"/>
    <property type="match status" value="2"/>
</dbReference>
<dbReference type="PANTHER" id="PTHR11607:SF61">
    <property type="entry name" value="ALPHA-MANNOSIDASE"/>
    <property type="match status" value="1"/>
</dbReference>
<comment type="caution">
    <text evidence="12">The sequence shown here is derived from an EMBL/GenBank/DDBJ whole genome shotgun (WGS) entry which is preliminary data.</text>
</comment>
<comment type="cofactor">
    <cofactor evidence="10">
        <name>Zn(2+)</name>
        <dbReference type="ChEBI" id="CHEBI:29105"/>
    </cofactor>
    <text evidence="10">Binds 1 zinc ion per subunit.</text>
</comment>
<dbReference type="InterPro" id="IPR011330">
    <property type="entry name" value="Glyco_hydro/deAcase_b/a-brl"/>
</dbReference>
<dbReference type="Gene3D" id="1.20.1270.50">
    <property type="entry name" value="Glycoside hydrolase family 38, central domain"/>
    <property type="match status" value="2"/>
</dbReference>
<dbReference type="Pfam" id="PF17677">
    <property type="entry name" value="Glyco_hydro38C2"/>
    <property type="match status" value="1"/>
</dbReference>
<evidence type="ECO:0000256" key="6">
    <source>
        <dbReference type="ARBA" id="ARBA00022833"/>
    </source>
</evidence>
<keyword evidence="5 10" id="KW-0378">Hydrolase</keyword>
<evidence type="ECO:0000259" key="11">
    <source>
        <dbReference type="SMART" id="SM00872"/>
    </source>
</evidence>
<evidence type="ECO:0000256" key="5">
    <source>
        <dbReference type="ARBA" id="ARBA00022801"/>
    </source>
</evidence>
<dbReference type="Proteomes" id="UP001396334">
    <property type="component" value="Unassembled WGS sequence"/>
</dbReference>
<dbReference type="SMART" id="SM00872">
    <property type="entry name" value="Alpha-mann_mid"/>
    <property type="match status" value="1"/>
</dbReference>
<evidence type="ECO:0000256" key="8">
    <source>
        <dbReference type="ARBA" id="ARBA00023180"/>
    </source>
</evidence>
<name>A0ABR2Q6I1_9ROSI</name>
<keyword evidence="9 10" id="KW-0326">Glycosidase</keyword>
<dbReference type="SUPFAM" id="SSF88688">
    <property type="entry name" value="Families 57/38 glycoside transferase middle domain"/>
    <property type="match status" value="1"/>
</dbReference>
<dbReference type="InterPro" id="IPR015341">
    <property type="entry name" value="Glyco_hydro_38_cen"/>
</dbReference>
<evidence type="ECO:0000313" key="13">
    <source>
        <dbReference type="Proteomes" id="UP001396334"/>
    </source>
</evidence>
<evidence type="ECO:0000256" key="3">
    <source>
        <dbReference type="ARBA" id="ARBA00012752"/>
    </source>
</evidence>
<organism evidence="12 13">
    <name type="scientific">Hibiscus sabdariffa</name>
    <name type="common">roselle</name>
    <dbReference type="NCBI Taxonomy" id="183260"/>
    <lineage>
        <taxon>Eukaryota</taxon>
        <taxon>Viridiplantae</taxon>
        <taxon>Streptophyta</taxon>
        <taxon>Embryophyta</taxon>
        <taxon>Tracheophyta</taxon>
        <taxon>Spermatophyta</taxon>
        <taxon>Magnoliopsida</taxon>
        <taxon>eudicotyledons</taxon>
        <taxon>Gunneridae</taxon>
        <taxon>Pentapetalae</taxon>
        <taxon>rosids</taxon>
        <taxon>malvids</taxon>
        <taxon>Malvales</taxon>
        <taxon>Malvaceae</taxon>
        <taxon>Malvoideae</taxon>
        <taxon>Hibiscus</taxon>
    </lineage>
</organism>
<evidence type="ECO:0000256" key="1">
    <source>
        <dbReference type="ARBA" id="ARBA00000365"/>
    </source>
</evidence>
<dbReference type="Pfam" id="PF01074">
    <property type="entry name" value="Glyco_hydro_38N"/>
    <property type="match status" value="1"/>
</dbReference>
<gene>
    <name evidence="12" type="ORF">V6N11_076530</name>
</gene>
<dbReference type="Gene3D" id="2.60.40.1180">
    <property type="entry name" value="Golgi alpha-mannosidase II"/>
    <property type="match status" value="1"/>
</dbReference>
<evidence type="ECO:0000256" key="9">
    <source>
        <dbReference type="ARBA" id="ARBA00023295"/>
    </source>
</evidence>
<dbReference type="SUPFAM" id="SSF88713">
    <property type="entry name" value="Glycoside hydrolase/deacetylase"/>
    <property type="match status" value="1"/>
</dbReference>
<dbReference type="InterPro" id="IPR011682">
    <property type="entry name" value="Glyco_hydro_38_C"/>
</dbReference>
<protein>
    <recommendedName>
        <fullName evidence="3 10">Alpha-mannosidase</fullName>
        <ecNumber evidence="10">3.2.1.-</ecNumber>
    </recommendedName>
</protein>